<organism evidence="6 7">
    <name type="scientific">Legionella waltersii</name>
    <dbReference type="NCBI Taxonomy" id="66969"/>
    <lineage>
        <taxon>Bacteria</taxon>
        <taxon>Pseudomonadati</taxon>
        <taxon>Pseudomonadota</taxon>
        <taxon>Gammaproteobacteria</taxon>
        <taxon>Legionellales</taxon>
        <taxon>Legionellaceae</taxon>
        <taxon>Legionella</taxon>
    </lineage>
</organism>
<keyword evidence="7" id="KW-1185">Reference proteome</keyword>
<dbReference type="InterPro" id="IPR012020">
    <property type="entry name" value="ABHD4"/>
</dbReference>
<dbReference type="STRING" id="66969.Lwal_1406"/>
<feature type="active site" description="Charge relay system" evidence="4">
    <location>
        <position position="296"/>
    </location>
</feature>
<dbReference type="PROSITE" id="PS01133">
    <property type="entry name" value="UPF0017"/>
    <property type="match status" value="1"/>
</dbReference>
<comment type="caution">
    <text evidence="6">The sequence shown here is derived from an EMBL/GenBank/DDBJ whole genome shotgun (WGS) entry which is preliminary data.</text>
</comment>
<dbReference type="PANTHER" id="PTHR10794">
    <property type="entry name" value="ABHYDROLASE DOMAIN-CONTAINING PROTEIN"/>
    <property type="match status" value="1"/>
</dbReference>
<evidence type="ECO:0000313" key="6">
    <source>
        <dbReference type="EMBL" id="KTD79334.1"/>
    </source>
</evidence>
<dbReference type="SUPFAM" id="SSF53474">
    <property type="entry name" value="alpha/beta-Hydrolases"/>
    <property type="match status" value="1"/>
</dbReference>
<accession>A0A0W1ADC7</accession>
<evidence type="ECO:0000256" key="2">
    <source>
        <dbReference type="ARBA" id="ARBA00022487"/>
    </source>
</evidence>
<dbReference type="RefSeq" id="WP_058480108.1">
    <property type="nucleotide sequence ID" value="NZ_CAAAIQ010000007.1"/>
</dbReference>
<feature type="active site" description="Charge relay system" evidence="4">
    <location>
        <position position="268"/>
    </location>
</feature>
<evidence type="ECO:0000259" key="5">
    <source>
        <dbReference type="Pfam" id="PF00561"/>
    </source>
</evidence>
<dbReference type="NCBIfam" id="NF008218">
    <property type="entry name" value="PRK10985.1"/>
    <property type="match status" value="1"/>
</dbReference>
<dbReference type="GO" id="GO:0034338">
    <property type="term" value="F:short-chain carboxylesterase activity"/>
    <property type="evidence" value="ECO:0007669"/>
    <property type="project" value="TreeGrafter"/>
</dbReference>
<gene>
    <name evidence="6" type="ORF">Lwal_1406</name>
</gene>
<evidence type="ECO:0000256" key="1">
    <source>
        <dbReference type="ARBA" id="ARBA00010884"/>
    </source>
</evidence>
<dbReference type="Proteomes" id="UP000054729">
    <property type="component" value="Unassembled WGS sequence"/>
</dbReference>
<dbReference type="PIRSF" id="PIRSF005211">
    <property type="entry name" value="Ab_hydro_YheT"/>
    <property type="match status" value="1"/>
</dbReference>
<sequence length="325" mass="36202">MIINSNFKPARWLANNHVQTIYRTLAHRLKPRIDFFEHLELPDGDFVELAWSVDGVSNTAPLVILLHGLGGSKNSAYVASMFRTYNQLGYRVVLMSFRGASGVPNRLPRTYHAGDTGDLAYLLSHLRQLEPTTKIAVVGISLGGNVLLKWLGESGEKSMIDAAVAVSVPFQLQEVVKTMNKGFSRVYQAHLLKSLRAVFVQKLDIINSQLKLSKHDLCSIKTLFALDENIIAPLHGFKSANDYYQQSSSRQYLSAIKTPTLIIHSLDDPFMTPKVLPDVRELSSTVLLELSQYGGHVGFIAAKSGNHTTCWLEQRIPPFFADFFG</sequence>
<keyword evidence="3 6" id="KW-0378">Hydrolase</keyword>
<dbReference type="Pfam" id="PF00561">
    <property type="entry name" value="Abhydrolase_1"/>
    <property type="match status" value="1"/>
</dbReference>
<keyword evidence="2" id="KW-0719">Serine esterase</keyword>
<dbReference type="InterPro" id="IPR029058">
    <property type="entry name" value="AB_hydrolase_fold"/>
</dbReference>
<dbReference type="Gene3D" id="3.40.50.1820">
    <property type="entry name" value="alpha/beta hydrolase"/>
    <property type="match status" value="1"/>
</dbReference>
<dbReference type="PANTHER" id="PTHR10794:SF94">
    <property type="entry name" value="ESTERASE YHET-RELATED"/>
    <property type="match status" value="1"/>
</dbReference>
<proteinExistence type="inferred from homology"/>
<dbReference type="GO" id="GO:0047372">
    <property type="term" value="F:monoacylglycerol lipase activity"/>
    <property type="evidence" value="ECO:0007669"/>
    <property type="project" value="TreeGrafter"/>
</dbReference>
<evidence type="ECO:0000256" key="3">
    <source>
        <dbReference type="ARBA" id="ARBA00022801"/>
    </source>
</evidence>
<feature type="domain" description="AB hydrolase-1" evidence="5">
    <location>
        <begin position="61"/>
        <end position="300"/>
    </location>
</feature>
<evidence type="ECO:0000313" key="7">
    <source>
        <dbReference type="Proteomes" id="UP000054729"/>
    </source>
</evidence>
<dbReference type="OrthoDB" id="332676at2"/>
<comment type="similarity">
    <text evidence="1">Belongs to the AB hydrolase superfamily. AB hydrolase 4 family.</text>
</comment>
<dbReference type="InterPro" id="IPR000073">
    <property type="entry name" value="AB_hydrolase_1"/>
</dbReference>
<dbReference type="AlphaFoldDB" id="A0A0W1ADC7"/>
<evidence type="ECO:0000256" key="4">
    <source>
        <dbReference type="PIRSR" id="PIRSR005211-1"/>
    </source>
</evidence>
<dbReference type="InterPro" id="IPR050960">
    <property type="entry name" value="AB_hydrolase_4_sf"/>
</dbReference>
<dbReference type="InterPro" id="IPR000952">
    <property type="entry name" value="AB_hydrolase_4_CS"/>
</dbReference>
<dbReference type="EMBL" id="LNZB01000036">
    <property type="protein sequence ID" value="KTD79334.1"/>
    <property type="molecule type" value="Genomic_DNA"/>
</dbReference>
<feature type="active site" description="Charge relay system" evidence="4">
    <location>
        <position position="141"/>
    </location>
</feature>
<reference evidence="6 7" key="1">
    <citation type="submission" date="2015-11" db="EMBL/GenBank/DDBJ databases">
        <title>Genomic analysis of 38 Legionella species identifies large and diverse effector repertoires.</title>
        <authorList>
            <person name="Burstein D."/>
            <person name="Amaro F."/>
            <person name="Zusman T."/>
            <person name="Lifshitz Z."/>
            <person name="Cohen O."/>
            <person name="Gilbert J.A."/>
            <person name="Pupko T."/>
            <person name="Shuman H.A."/>
            <person name="Segal G."/>
        </authorList>
    </citation>
    <scope>NUCLEOTIDE SEQUENCE [LARGE SCALE GENOMIC DNA]</scope>
    <source>
        <strain evidence="6 7">ATCC 51914</strain>
    </source>
</reference>
<name>A0A0W1ADC7_9GAMM</name>
<dbReference type="PATRIC" id="fig|66969.6.peg.1541"/>
<protein>
    <submittedName>
        <fullName evidence="6">Alpha/beta hydrolase</fullName>
    </submittedName>
</protein>